<feature type="compositionally biased region" description="Basic and acidic residues" evidence="1">
    <location>
        <begin position="101"/>
        <end position="119"/>
    </location>
</feature>
<feature type="compositionally biased region" description="Basic and acidic residues" evidence="1">
    <location>
        <begin position="1"/>
        <end position="11"/>
    </location>
</feature>
<gene>
    <name evidence="2" type="ORF">PSNMU_V1.4_AUG-EV-PASAV3_0125150</name>
</gene>
<feature type="region of interest" description="Disordered" evidence="1">
    <location>
        <begin position="1"/>
        <end position="126"/>
    </location>
</feature>
<organism evidence="2 3">
    <name type="scientific">Pseudo-nitzschia multistriata</name>
    <dbReference type="NCBI Taxonomy" id="183589"/>
    <lineage>
        <taxon>Eukaryota</taxon>
        <taxon>Sar</taxon>
        <taxon>Stramenopiles</taxon>
        <taxon>Ochrophyta</taxon>
        <taxon>Bacillariophyta</taxon>
        <taxon>Bacillariophyceae</taxon>
        <taxon>Bacillariophycidae</taxon>
        <taxon>Bacillariales</taxon>
        <taxon>Bacillariaceae</taxon>
        <taxon>Pseudo-nitzschia</taxon>
    </lineage>
</organism>
<feature type="compositionally biased region" description="Basic and acidic residues" evidence="1">
    <location>
        <begin position="18"/>
        <end position="30"/>
    </location>
</feature>
<evidence type="ECO:0000313" key="3">
    <source>
        <dbReference type="Proteomes" id="UP000291116"/>
    </source>
</evidence>
<dbReference type="Proteomes" id="UP000291116">
    <property type="component" value="Unassembled WGS sequence"/>
</dbReference>
<dbReference type="EMBL" id="CAACVS010000699">
    <property type="protein sequence ID" value="VEU45343.1"/>
    <property type="molecule type" value="Genomic_DNA"/>
</dbReference>
<evidence type="ECO:0000256" key="1">
    <source>
        <dbReference type="SAM" id="MobiDB-lite"/>
    </source>
</evidence>
<proteinExistence type="predicted"/>
<keyword evidence="3" id="KW-1185">Reference proteome</keyword>
<dbReference type="OrthoDB" id="197489at2759"/>
<name>A0A448ZTT8_9STRA</name>
<accession>A0A448ZTT8</accession>
<protein>
    <submittedName>
        <fullName evidence="2">Uncharacterized protein</fullName>
    </submittedName>
</protein>
<reference evidence="2 3" key="1">
    <citation type="submission" date="2019-01" db="EMBL/GenBank/DDBJ databases">
        <authorList>
            <person name="Ferrante I. M."/>
        </authorList>
    </citation>
    <scope>NUCLEOTIDE SEQUENCE [LARGE SCALE GENOMIC DNA]</scope>
    <source>
        <strain evidence="2 3">B856</strain>
    </source>
</reference>
<evidence type="ECO:0000313" key="2">
    <source>
        <dbReference type="EMBL" id="VEU45343.1"/>
    </source>
</evidence>
<sequence>MADPEAPRLVRQDPPPPAEKDARGSKRPRPEPGPSTAAPPGESVRPVVTPTAEGSSPDAGPSSPPSKEAPKQGSSAETEEEIPDLARTLGLEAGDEIEVQWEIHRDEGQDQDHGEDQGRDGGGPEVSVHWWRATLMEYDGKTTDSVAVRTLCYEARPDLGFPEPSKEDVVFLGRDVLAASTDANSGDWEANPGAVRRMPYRRVGSGKASAKPEEEVFYYNDDQLDDQLNDLLLGALERNKEAWRAVPAARQAAIAEAIKEKKDKLKAILQAEAKKRDNKVITSETIREILARTF</sequence>
<dbReference type="AlphaFoldDB" id="A0A448ZTT8"/>